<keyword evidence="2" id="KW-1185">Reference proteome</keyword>
<evidence type="ECO:0000313" key="1">
    <source>
        <dbReference type="EMBL" id="GHO49094.1"/>
    </source>
</evidence>
<name>A0A8J3I491_9CHLR</name>
<protein>
    <submittedName>
        <fullName evidence="1">Uncharacterized protein</fullName>
    </submittedName>
</protein>
<sequence>MDQVTGLNNDKLCVAASIVCEANHFIAYGKCLHPFANSDNDTSQVTALSRGKGRRPALMKQAFAGGCLAGIDAGSLDVDKDLTWTWHRSLDIYDLQYVDIAILMKSNCFWHDVLPSLSIYLV</sequence>
<dbReference type="EMBL" id="BNJF01000004">
    <property type="protein sequence ID" value="GHO49094.1"/>
    <property type="molecule type" value="Genomic_DNA"/>
</dbReference>
<proteinExistence type="predicted"/>
<evidence type="ECO:0000313" key="2">
    <source>
        <dbReference type="Proteomes" id="UP000612362"/>
    </source>
</evidence>
<organism evidence="1 2">
    <name type="scientific">Ktedonospora formicarum</name>
    <dbReference type="NCBI Taxonomy" id="2778364"/>
    <lineage>
        <taxon>Bacteria</taxon>
        <taxon>Bacillati</taxon>
        <taxon>Chloroflexota</taxon>
        <taxon>Ktedonobacteria</taxon>
        <taxon>Ktedonobacterales</taxon>
        <taxon>Ktedonobacteraceae</taxon>
        <taxon>Ktedonospora</taxon>
    </lineage>
</organism>
<dbReference type="Proteomes" id="UP000612362">
    <property type="component" value="Unassembled WGS sequence"/>
</dbReference>
<accession>A0A8J3I491</accession>
<gene>
    <name evidence="1" type="ORF">KSX_72570</name>
</gene>
<reference evidence="1" key="1">
    <citation type="submission" date="2020-10" db="EMBL/GenBank/DDBJ databases">
        <title>Taxonomic study of unclassified bacteria belonging to the class Ktedonobacteria.</title>
        <authorList>
            <person name="Yabe S."/>
            <person name="Wang C.M."/>
            <person name="Zheng Y."/>
            <person name="Sakai Y."/>
            <person name="Cavaletti L."/>
            <person name="Monciardini P."/>
            <person name="Donadio S."/>
        </authorList>
    </citation>
    <scope>NUCLEOTIDE SEQUENCE</scope>
    <source>
        <strain evidence="1">SOSP1-1</strain>
    </source>
</reference>
<comment type="caution">
    <text evidence="1">The sequence shown here is derived from an EMBL/GenBank/DDBJ whole genome shotgun (WGS) entry which is preliminary data.</text>
</comment>
<dbReference type="AlphaFoldDB" id="A0A8J3I491"/>